<keyword evidence="1" id="KW-0472">Membrane</keyword>
<feature type="transmembrane region" description="Helical" evidence="1">
    <location>
        <begin position="656"/>
        <end position="677"/>
    </location>
</feature>
<feature type="transmembrane region" description="Helical" evidence="1">
    <location>
        <begin position="80"/>
        <end position="100"/>
    </location>
</feature>
<dbReference type="InterPro" id="IPR010640">
    <property type="entry name" value="Low_temperature_requirement_A"/>
</dbReference>
<feature type="transmembrane region" description="Helical" evidence="1">
    <location>
        <begin position="304"/>
        <end position="322"/>
    </location>
</feature>
<feature type="transmembrane region" description="Helical" evidence="1">
    <location>
        <begin position="106"/>
        <end position="129"/>
    </location>
</feature>
<dbReference type="PANTHER" id="PTHR36840:SF1">
    <property type="entry name" value="BLL5714 PROTEIN"/>
    <property type="match status" value="1"/>
</dbReference>
<feature type="transmembrane region" description="Helical" evidence="1">
    <location>
        <begin position="524"/>
        <end position="541"/>
    </location>
</feature>
<feature type="transmembrane region" description="Helical" evidence="1">
    <location>
        <begin position="334"/>
        <end position="352"/>
    </location>
</feature>
<feature type="transmembrane region" description="Helical" evidence="1">
    <location>
        <begin position="208"/>
        <end position="226"/>
    </location>
</feature>
<feature type="transmembrane region" description="Helical" evidence="1">
    <location>
        <begin position="164"/>
        <end position="187"/>
    </location>
</feature>
<feature type="transmembrane region" description="Helical" evidence="1">
    <location>
        <begin position="742"/>
        <end position="761"/>
    </location>
</feature>
<feature type="transmembrane region" description="Helical" evidence="1">
    <location>
        <begin position="402"/>
        <end position="421"/>
    </location>
</feature>
<feature type="transmembrane region" description="Helical" evidence="1">
    <location>
        <begin position="547"/>
        <end position="567"/>
    </location>
</feature>
<feature type="transmembrane region" description="Helical" evidence="1">
    <location>
        <begin position="275"/>
        <end position="298"/>
    </location>
</feature>
<reference evidence="2 3" key="1">
    <citation type="journal article" date="2015" name="Int. J. Syst. Evol. Microbiol.">
        <title>Micromonospora costi sp. nov., isolated from a leaf of Costus speciosus.</title>
        <authorList>
            <person name="Thawai C."/>
        </authorList>
    </citation>
    <scope>NUCLEOTIDE SEQUENCE [LARGE SCALE GENOMIC DNA]</scope>
    <source>
        <strain evidence="2 3">CS1-12</strain>
    </source>
</reference>
<feature type="transmembrane region" description="Helical" evidence="1">
    <location>
        <begin position="141"/>
        <end position="158"/>
    </location>
</feature>
<gene>
    <name evidence="2" type="ORF">D7193_30345</name>
</gene>
<feature type="transmembrane region" description="Helical" evidence="1">
    <location>
        <begin position="689"/>
        <end position="712"/>
    </location>
</feature>
<dbReference type="Pfam" id="PF06772">
    <property type="entry name" value="LtrA"/>
    <property type="match status" value="2"/>
</dbReference>
<organism evidence="2 3">
    <name type="scientific">Micromonospora costi</name>
    <dbReference type="NCBI Taxonomy" id="1530042"/>
    <lineage>
        <taxon>Bacteria</taxon>
        <taxon>Bacillati</taxon>
        <taxon>Actinomycetota</taxon>
        <taxon>Actinomycetes</taxon>
        <taxon>Micromonosporales</taxon>
        <taxon>Micromonosporaceae</taxon>
        <taxon>Micromonospora</taxon>
    </lineage>
</organism>
<evidence type="ECO:0000256" key="1">
    <source>
        <dbReference type="SAM" id="Phobius"/>
    </source>
</evidence>
<dbReference type="RefSeq" id="WP_120783093.1">
    <property type="nucleotide sequence ID" value="NZ_JBHLUP010000005.1"/>
</dbReference>
<evidence type="ECO:0000313" key="3">
    <source>
        <dbReference type="Proteomes" id="UP000279968"/>
    </source>
</evidence>
<name>A0A3A9ZRG0_9ACTN</name>
<feature type="transmembrane region" description="Helical" evidence="1">
    <location>
        <begin position="588"/>
        <end position="608"/>
    </location>
</feature>
<dbReference type="AlphaFoldDB" id="A0A3A9ZRG0"/>
<accession>A0A3A9ZRG0</accession>
<keyword evidence="1" id="KW-0812">Transmembrane</keyword>
<feature type="transmembrane region" description="Helical" evidence="1">
    <location>
        <begin position="433"/>
        <end position="452"/>
    </location>
</feature>
<feature type="transmembrane region" description="Helical" evidence="1">
    <location>
        <begin position="50"/>
        <end position="68"/>
    </location>
</feature>
<feature type="transmembrane region" description="Helical" evidence="1">
    <location>
        <begin position="492"/>
        <end position="512"/>
    </location>
</feature>
<feature type="transmembrane region" description="Helical" evidence="1">
    <location>
        <begin position="464"/>
        <end position="486"/>
    </location>
</feature>
<keyword evidence="3" id="KW-1185">Reference proteome</keyword>
<feature type="transmembrane region" description="Helical" evidence="1">
    <location>
        <begin position="21"/>
        <end position="38"/>
    </location>
</feature>
<dbReference type="Proteomes" id="UP000279968">
    <property type="component" value="Unassembled WGS sequence"/>
</dbReference>
<protein>
    <submittedName>
        <fullName evidence="2">Low temperature requirement protein A</fullName>
    </submittedName>
</protein>
<feature type="transmembrane region" description="Helical" evidence="1">
    <location>
        <begin position="614"/>
        <end position="635"/>
    </location>
</feature>
<dbReference type="OrthoDB" id="3315447at2"/>
<feature type="transmembrane region" description="Helical" evidence="1">
    <location>
        <begin position="358"/>
        <end position="376"/>
    </location>
</feature>
<evidence type="ECO:0000313" key="2">
    <source>
        <dbReference type="EMBL" id="RKN50156.1"/>
    </source>
</evidence>
<proteinExistence type="predicted"/>
<feature type="transmembrane region" description="Helical" evidence="1">
    <location>
        <begin position="719"/>
        <end position="736"/>
    </location>
</feature>
<keyword evidence="1" id="KW-1133">Transmembrane helix</keyword>
<dbReference type="EMBL" id="RBAN01000008">
    <property type="protein sequence ID" value="RKN50156.1"/>
    <property type="molecule type" value="Genomic_DNA"/>
</dbReference>
<comment type="caution">
    <text evidence="2">The sequence shown here is derived from an EMBL/GenBank/DDBJ whole genome shotgun (WGS) entry which is preliminary data.</text>
</comment>
<sequence>MARTEVERLIRDSGQPREITFVELFFDLAIIFALMQLSRRFLHDFGWENSLQTLVLLAAVWWLWVGAARTTDWLDPDEPFVQRIVIGMMFAGLVAAAAVPEAFGEHGIVFAGANVAAHLVRHLSIVAVLHGHPPAARSARAATWFGATAPLWIAGAFLPATPRLALWSVAVALDYVGVGIGWRVPGLPLLREQHLRVQGDHFAERHRQVFIIALGEVVLASGIALSKTDLDIVRVGAFALAFAIAGLMARAFFLPRGLPLRDALDRRPASAAIRASYTYLIMVVGIVVTAMGAEILISEPLGEARAVWSAAVLAGPFLYLAGRALYARALFQRRPWRAGVGMLVIAAVSPAMVRLPPLAVGGAVGAVLIGVVLSYGRIGPEPVRAGTPLERLTRKRKDPRELSAYELFFDLAMIFALARVSQRALADLSLVNVAESLVLLAAIYWVWVATAWSTDWFNPDEPRLQRLIIVIMFAGLLMAAAVPTAFGDHGLLFAGAYAGIHIVRGLVLVPVLRGSPLQARSARVLVWFSVSAVLWLVGAFLPVPGRLALWAAAIVVDGASAWFGWPVPKLRAPSAHLKVIGDHIAERYRQIHIIALGALVVLSGQAYSSAGFDYVRTLAFAVAFASATVMLWNYFLPSGRDLGTAVNTGAPRIAVAAAYCHGIMVAGTVAVAVGAELTIRQPLGRANAVWSLVIMGGIALHIVGRTLLGVVLYGVHRPWRGTLALLVIAGMAPGLLRAPPLVVALATVVVAFLLTLSYRNVVVPAQQPGP</sequence>
<feature type="transmembrane region" description="Helical" evidence="1">
    <location>
        <begin position="232"/>
        <end position="254"/>
    </location>
</feature>
<dbReference type="PANTHER" id="PTHR36840">
    <property type="entry name" value="BLL5714 PROTEIN"/>
    <property type="match status" value="1"/>
</dbReference>